<dbReference type="AlphaFoldDB" id="A0A1B1BNP3"/>
<protein>
    <recommendedName>
        <fullName evidence="3">MalT-like TPR region domain-containing protein</fullName>
    </recommendedName>
</protein>
<dbReference type="Proteomes" id="UP000092582">
    <property type="component" value="Chromosome 1"/>
</dbReference>
<sequence>MRPEPVTLERNPISPAAPLGRPVKDIILTIITGYDAVTLREKVDLPAAAERLDDLGKLRSLSALNEKVTLLRLLDRLDEAFEIANQALRQARFTGDRQDFVLCRIRRAQVMQFQGKLEEAAAELTQCVLESETHEWNLTAAFARETRGKVQFEQDELEGALTDFTAAVFLREKAGASPDELESALIAVAVVESFIGERRTDR</sequence>
<keyword evidence="2" id="KW-1185">Reference proteome</keyword>
<dbReference type="KEGG" id="cart:PA27867_3027"/>
<dbReference type="SUPFAM" id="SSF48452">
    <property type="entry name" value="TPR-like"/>
    <property type="match status" value="1"/>
</dbReference>
<dbReference type="PATRIC" id="fig|670052.7.peg.3112"/>
<gene>
    <name evidence="1" type="ORF">PA27867_3027</name>
</gene>
<dbReference type="STRING" id="670052.PA27867_3027"/>
<evidence type="ECO:0000313" key="1">
    <source>
        <dbReference type="EMBL" id="ANP73963.1"/>
    </source>
</evidence>
<reference evidence="1 2" key="1">
    <citation type="submission" date="2016-06" db="EMBL/GenBank/DDBJ databases">
        <title>Genome sequencing of Cryobacterium arcticum PAMC 27867.</title>
        <authorList>
            <person name="Lee J."/>
            <person name="Kim O.-S."/>
        </authorList>
    </citation>
    <scope>NUCLEOTIDE SEQUENCE [LARGE SCALE GENOMIC DNA]</scope>
    <source>
        <strain evidence="1 2">PAMC 27867</strain>
    </source>
</reference>
<dbReference type="EMBL" id="CP016282">
    <property type="protein sequence ID" value="ANP73963.1"/>
    <property type="molecule type" value="Genomic_DNA"/>
</dbReference>
<evidence type="ECO:0000313" key="2">
    <source>
        <dbReference type="Proteomes" id="UP000092582"/>
    </source>
</evidence>
<dbReference type="RefSeq" id="WP_236900730.1">
    <property type="nucleotide sequence ID" value="NZ_CP016282.1"/>
</dbReference>
<proteinExistence type="predicted"/>
<evidence type="ECO:0008006" key="3">
    <source>
        <dbReference type="Google" id="ProtNLM"/>
    </source>
</evidence>
<name>A0A1B1BNP3_9MICO</name>
<dbReference type="InterPro" id="IPR011990">
    <property type="entry name" value="TPR-like_helical_dom_sf"/>
</dbReference>
<dbReference type="Gene3D" id="1.25.40.10">
    <property type="entry name" value="Tetratricopeptide repeat domain"/>
    <property type="match status" value="1"/>
</dbReference>
<organism evidence="1 2">
    <name type="scientific">Cryobacterium arcticum</name>
    <dbReference type="NCBI Taxonomy" id="670052"/>
    <lineage>
        <taxon>Bacteria</taxon>
        <taxon>Bacillati</taxon>
        <taxon>Actinomycetota</taxon>
        <taxon>Actinomycetes</taxon>
        <taxon>Micrococcales</taxon>
        <taxon>Microbacteriaceae</taxon>
        <taxon>Cryobacterium</taxon>
    </lineage>
</organism>
<accession>A0A1B1BNP3</accession>